<dbReference type="RefSeq" id="WP_135848440.1">
    <property type="nucleotide sequence ID" value="NZ_RHPJ01000001.1"/>
</dbReference>
<organism evidence="1 2">
    <name type="scientific">Serinibacter arcticus</name>
    <dbReference type="NCBI Taxonomy" id="1655435"/>
    <lineage>
        <taxon>Bacteria</taxon>
        <taxon>Bacillati</taxon>
        <taxon>Actinomycetota</taxon>
        <taxon>Actinomycetes</taxon>
        <taxon>Micrococcales</taxon>
        <taxon>Beutenbergiaceae</taxon>
        <taxon>Serinibacter</taxon>
    </lineage>
</organism>
<gene>
    <name evidence="1" type="ORF">SERN_0395</name>
</gene>
<dbReference type="EMBL" id="RHPJ01000001">
    <property type="protein sequence ID" value="TGO06203.1"/>
    <property type="molecule type" value="Genomic_DNA"/>
</dbReference>
<sequence>MSRHDWTLSAARPLLAAAGVGERALPDPGAVTRPPEAVGRLAREVALSPAQKRLAHAPLRGGRVGVLRWDGVPITQGPTSCGAMSLLVLAAAGDPVLAAWLTTGARVGSSPPPELVRASREDLAAPGVSQRVAVAERLLFAQARSRAIGPLPWPAAIGTPPWTAARTARFRGVSYTHTAVHDADVARTRAVLETVRRACELGIPVPLYTGGDVAKGLSTAIPRHVVLAVPSARSRAGELRIYEPSGGRVHAVAIEALLARRRSMPALGHWSHVVWAVLPSSAFGG</sequence>
<proteinExistence type="predicted"/>
<protein>
    <submittedName>
        <fullName evidence="1">Uncharacterized protein</fullName>
    </submittedName>
</protein>
<name>A0A4Z1E6W0_9MICO</name>
<reference evidence="1 2" key="1">
    <citation type="submission" date="2018-11" db="EMBL/GenBank/DDBJ databases">
        <title>Complete genome sequencing of the Actinobacteria Serinibacter sp. K3-2.</title>
        <authorList>
            <person name="Rakitin A.L."/>
            <person name="Beletsky A.V."/>
            <person name="Mardanov A.V."/>
            <person name="Ravin N.V."/>
            <person name="Gromova A.S."/>
            <person name="Filippova S.N."/>
            <person name="Gal'Chenko V.F."/>
        </authorList>
    </citation>
    <scope>NUCLEOTIDE SEQUENCE [LARGE SCALE GENOMIC DNA]</scope>
    <source>
        <strain evidence="1 2">K3-2</strain>
    </source>
</reference>
<dbReference type="Proteomes" id="UP000297318">
    <property type="component" value="Unassembled WGS sequence"/>
</dbReference>
<dbReference type="AlphaFoldDB" id="A0A4Z1E6W0"/>
<dbReference type="OrthoDB" id="4762866at2"/>
<evidence type="ECO:0000313" key="2">
    <source>
        <dbReference type="Proteomes" id="UP000297318"/>
    </source>
</evidence>
<accession>A0A4Z1E6W0</accession>
<keyword evidence="2" id="KW-1185">Reference proteome</keyword>
<evidence type="ECO:0000313" key="1">
    <source>
        <dbReference type="EMBL" id="TGO06203.1"/>
    </source>
</evidence>
<comment type="caution">
    <text evidence="1">The sequence shown here is derived from an EMBL/GenBank/DDBJ whole genome shotgun (WGS) entry which is preliminary data.</text>
</comment>